<protein>
    <submittedName>
        <fullName evidence="1">Uncharacterized protein</fullName>
    </submittedName>
</protein>
<name>A0ABX2R8D8_9THEO</name>
<proteinExistence type="predicted"/>
<dbReference type="RefSeq" id="WP_028052444.1">
    <property type="nucleotide sequence ID" value="NZ_JACCBS010000001.1"/>
</dbReference>
<dbReference type="EMBL" id="JACCBS010000001">
    <property type="protein sequence ID" value="NYE57170.1"/>
    <property type="molecule type" value="Genomic_DNA"/>
</dbReference>
<gene>
    <name evidence="1" type="ORF">HDG70_000876</name>
</gene>
<dbReference type="Proteomes" id="UP000604066">
    <property type="component" value="Unassembled WGS sequence"/>
</dbReference>
<organism evidence="1 2">
    <name type="scientific">Carboxydothermus ferrireducens DSM 11255</name>
    <dbReference type="NCBI Taxonomy" id="1119529"/>
    <lineage>
        <taxon>Bacteria</taxon>
        <taxon>Bacillati</taxon>
        <taxon>Bacillota</taxon>
        <taxon>Clostridia</taxon>
        <taxon>Thermoanaerobacterales</taxon>
        <taxon>Thermoanaerobacteraceae</taxon>
        <taxon>Carboxydothermus</taxon>
    </lineage>
</organism>
<keyword evidence="2" id="KW-1185">Reference proteome</keyword>
<evidence type="ECO:0000313" key="1">
    <source>
        <dbReference type="EMBL" id="NYE57170.1"/>
    </source>
</evidence>
<evidence type="ECO:0000313" key="2">
    <source>
        <dbReference type="Proteomes" id="UP000604066"/>
    </source>
</evidence>
<sequence length="286" mass="33236">MDEHIFDSVKAEVNRGRWKEVRELLEDRQKKKYKRKLDREFGTKKWYVRQKYHAYTYRCMRSILEYLRQAKKINKFHIRLALEMKDRNEYLRKFYCAVVENVEVSSVAEAQKLINQRLLQSPPKSAVGNIAGIIEQTFQRQRTLTYVYVPSREAITAYEILEDIKQYPANNVPDKLLNEMIENAVQAVKKAGITASEATVEDIVLGRRRVISLEELERFERKETMRTIMKILNSRNRAEILALFTPSQVQAKQYAARSGSRTGRKGKGGGVKNIEKAIACTAIARS</sequence>
<accession>A0ABX2R8D8</accession>
<reference evidence="1 2" key="1">
    <citation type="submission" date="2020-07" db="EMBL/GenBank/DDBJ databases">
        <title>Genomic Encyclopedia of Type Strains, Phase III (KMG-III): the genomes of soil and plant-associated and newly described type strains.</title>
        <authorList>
            <person name="Whitman W."/>
        </authorList>
    </citation>
    <scope>NUCLEOTIDE SEQUENCE [LARGE SCALE GENOMIC DNA]</scope>
    <source>
        <strain evidence="1 2">DSM 11255</strain>
    </source>
</reference>
<comment type="caution">
    <text evidence="1">The sequence shown here is derived from an EMBL/GenBank/DDBJ whole genome shotgun (WGS) entry which is preliminary data.</text>
</comment>